<comment type="caution">
    <text evidence="2">The sequence shown here is derived from an EMBL/GenBank/DDBJ whole genome shotgun (WGS) entry which is preliminary data.</text>
</comment>
<keyword evidence="3" id="KW-1185">Reference proteome</keyword>
<reference evidence="3" key="1">
    <citation type="journal article" date="2019" name="Int. J. Syst. Evol. Microbiol.">
        <title>The Global Catalogue of Microorganisms (GCM) 10K type strain sequencing project: providing services to taxonomists for standard genome sequencing and annotation.</title>
        <authorList>
            <consortium name="The Broad Institute Genomics Platform"/>
            <consortium name="The Broad Institute Genome Sequencing Center for Infectious Disease"/>
            <person name="Wu L."/>
            <person name="Ma J."/>
        </authorList>
    </citation>
    <scope>NUCLEOTIDE SEQUENCE [LARGE SCALE GENOMIC DNA]</scope>
    <source>
        <strain evidence="3">JCM 4737</strain>
    </source>
</reference>
<sequence length="50" mass="4926">MIAPAGRSAGLPLEAGAESTPAPAPRSDLPGGDVPGRSPQGVERDYAEGP</sequence>
<gene>
    <name evidence="2" type="ORF">GCM10010346_37360</name>
</gene>
<dbReference type="Proteomes" id="UP000599437">
    <property type="component" value="Unassembled WGS sequence"/>
</dbReference>
<dbReference type="RefSeq" id="WP_170198454.1">
    <property type="nucleotide sequence ID" value="NZ_BMVO01000011.1"/>
</dbReference>
<evidence type="ECO:0000313" key="3">
    <source>
        <dbReference type="Proteomes" id="UP000599437"/>
    </source>
</evidence>
<evidence type="ECO:0000313" key="2">
    <source>
        <dbReference type="EMBL" id="GHB10671.1"/>
    </source>
</evidence>
<organism evidence="2 3">
    <name type="scientific">Streptomyces chryseus</name>
    <dbReference type="NCBI Taxonomy" id="68186"/>
    <lineage>
        <taxon>Bacteria</taxon>
        <taxon>Bacillati</taxon>
        <taxon>Actinomycetota</taxon>
        <taxon>Actinomycetes</taxon>
        <taxon>Kitasatosporales</taxon>
        <taxon>Streptomycetaceae</taxon>
        <taxon>Streptomyces</taxon>
    </lineage>
</organism>
<protein>
    <submittedName>
        <fullName evidence="2">Uncharacterized protein</fullName>
    </submittedName>
</protein>
<dbReference type="EMBL" id="BMVO01000011">
    <property type="protein sequence ID" value="GHB10671.1"/>
    <property type="molecule type" value="Genomic_DNA"/>
</dbReference>
<name>A0ABQ3DUS5_9ACTN</name>
<evidence type="ECO:0000256" key="1">
    <source>
        <dbReference type="SAM" id="MobiDB-lite"/>
    </source>
</evidence>
<feature type="region of interest" description="Disordered" evidence="1">
    <location>
        <begin position="1"/>
        <end position="50"/>
    </location>
</feature>
<proteinExistence type="predicted"/>
<accession>A0ABQ3DUS5</accession>